<evidence type="ECO:0000256" key="4">
    <source>
        <dbReference type="ARBA" id="ARBA00038123"/>
    </source>
</evidence>
<keyword evidence="5" id="KW-0175">Coiled coil</keyword>
<comment type="subcellular location">
    <subcellularLocation>
        <location evidence="1">Cytoplasm</location>
        <location evidence="1">Cytoskeleton</location>
        <location evidence="1">Microtubule organizing center</location>
        <location evidence="1">Centrosome</location>
        <location evidence="1">Centriole</location>
    </subcellularLocation>
</comment>
<reference evidence="6" key="1">
    <citation type="journal article" date="2014" name="PLoS ONE">
        <title>Transcriptome-Based Identification of ABC Transporters in the Western Tarnished Plant Bug Lygus hesperus.</title>
        <authorList>
            <person name="Hull J.J."/>
            <person name="Chaney K."/>
            <person name="Geib S.M."/>
            <person name="Fabrick J.A."/>
            <person name="Brent C.S."/>
            <person name="Walsh D."/>
            <person name="Lavine L.C."/>
        </authorList>
    </citation>
    <scope>NUCLEOTIDE SEQUENCE</scope>
</reference>
<reference evidence="6" key="2">
    <citation type="submission" date="2014-07" db="EMBL/GenBank/DDBJ databases">
        <authorList>
            <person name="Hull J."/>
        </authorList>
    </citation>
    <scope>NUCLEOTIDE SEQUENCE</scope>
</reference>
<organism evidence="6">
    <name type="scientific">Lygus hesperus</name>
    <name type="common">Western plant bug</name>
    <dbReference type="NCBI Taxonomy" id="30085"/>
    <lineage>
        <taxon>Eukaryota</taxon>
        <taxon>Metazoa</taxon>
        <taxon>Ecdysozoa</taxon>
        <taxon>Arthropoda</taxon>
        <taxon>Hexapoda</taxon>
        <taxon>Insecta</taxon>
        <taxon>Pterygota</taxon>
        <taxon>Neoptera</taxon>
        <taxon>Paraneoptera</taxon>
        <taxon>Hemiptera</taxon>
        <taxon>Heteroptera</taxon>
        <taxon>Panheteroptera</taxon>
        <taxon>Cimicomorpha</taxon>
        <taxon>Miridae</taxon>
        <taxon>Mirini</taxon>
        <taxon>Lygus</taxon>
    </lineage>
</organism>
<name>A0A0A9Y6W4_LYGHE</name>
<dbReference type="PANTHER" id="PTHR20544">
    <property type="entry name" value="CENTROSOMAL PROTEIN CEP135"/>
    <property type="match status" value="1"/>
</dbReference>
<dbReference type="InterPro" id="IPR051877">
    <property type="entry name" value="Centriole_BasalBody_StrucProt"/>
</dbReference>
<dbReference type="PANTHER" id="PTHR20544:SF0">
    <property type="entry name" value="NUCLEOPROTEIN TPR_MLP1 DOMAIN-CONTAINING PROTEIN"/>
    <property type="match status" value="1"/>
</dbReference>
<protein>
    <submittedName>
        <fullName evidence="6">Uncharacterized protein</fullName>
    </submittedName>
</protein>
<keyword evidence="3" id="KW-0206">Cytoskeleton</keyword>
<sequence>MDKGIIDCNQENGDLMNNIKSSCRQVLSEVFESGKASSPSCITSEVVGSVGAQLELLRHELFLTKKQVKERNRQILKLERIINNQKEELQHNCEGSSCLMKLTKLLYGAVDVQNKQLENMRNIKRRLFALEDSPFVTHKPINIQRSNMYNSSHSSHITEQGNSRILNQCNHMCNFECKTENRTTQYPNVRSQPKSLCAENKENETLKAPTDYSSEVSQGFEAKNLSKENLDELEKQRMINCQLNDNLMKLQEDVKTLKLKIEKLEEQEVAASRSSSLFQKEKQSLLEQLSNLTRQNGKLQGHISQIDRERDKAVRELDSSDEIISKMGIEVQRANFEARNLECQLSVSAARCRKLEDLLENSEKIAASLKKQQNQQEKEIDHARRETEVIRKSFQSLRNKYKKTINSFQIYKKKLWEANEEKAILQSQIQEYVSRVRHIEDLLLQKEQEREFIFQQFQELSAKDNCGDNFLDLIDNRESPPPDDTPPSFSDTIYVANAETQTTATKMVGADEICCHESTGFIEGMSHENKSSSKGYVAFESTQSNPVKATSSNGLLTNQLDVMGKTVSSLESQVKMIGQSLDHCRKNCISREGRASRQYIPDSSLSTML</sequence>
<evidence type="ECO:0000256" key="5">
    <source>
        <dbReference type="SAM" id="Coils"/>
    </source>
</evidence>
<gene>
    <name evidence="6" type="ORF">CM83_35659</name>
</gene>
<dbReference type="AlphaFoldDB" id="A0A0A9Y6W4"/>
<dbReference type="EMBL" id="GBHO01016776">
    <property type="protein sequence ID" value="JAG26828.1"/>
    <property type="molecule type" value="Transcribed_RNA"/>
</dbReference>
<evidence type="ECO:0000256" key="2">
    <source>
        <dbReference type="ARBA" id="ARBA00022490"/>
    </source>
</evidence>
<accession>A0A0A9Y6W4</accession>
<feature type="coiled-coil region" evidence="5">
    <location>
        <begin position="352"/>
        <end position="386"/>
    </location>
</feature>
<evidence type="ECO:0000256" key="1">
    <source>
        <dbReference type="ARBA" id="ARBA00004114"/>
    </source>
</evidence>
<feature type="coiled-coil region" evidence="5">
    <location>
        <begin position="247"/>
        <end position="295"/>
    </location>
</feature>
<comment type="similarity">
    <text evidence="4">Belongs to the CEP135/TSGA10 family.</text>
</comment>
<evidence type="ECO:0000313" key="6">
    <source>
        <dbReference type="EMBL" id="JAG26828.1"/>
    </source>
</evidence>
<evidence type="ECO:0000256" key="3">
    <source>
        <dbReference type="ARBA" id="ARBA00023212"/>
    </source>
</evidence>
<keyword evidence="2" id="KW-0963">Cytoplasm</keyword>
<dbReference type="GO" id="GO:0005814">
    <property type="term" value="C:centriole"/>
    <property type="evidence" value="ECO:0007669"/>
    <property type="project" value="UniProtKB-SubCell"/>
</dbReference>
<proteinExistence type="inferred from homology"/>